<proteinExistence type="inferred from homology"/>
<name>A0ABZ2RMS2_9BACT</name>
<keyword evidence="3 6" id="KW-0547">Nucleotide-binding</keyword>
<feature type="domain" description="tRNA(Ile)-lysidine/2-thiocytidine synthase N-terminal" evidence="7">
    <location>
        <begin position="5"/>
        <end position="178"/>
    </location>
</feature>
<keyword evidence="2 6" id="KW-0819">tRNA processing</keyword>
<dbReference type="InterPro" id="IPR011063">
    <property type="entry name" value="TilS/TtcA_N"/>
</dbReference>
<evidence type="ECO:0000256" key="3">
    <source>
        <dbReference type="ARBA" id="ARBA00022741"/>
    </source>
</evidence>
<evidence type="ECO:0000256" key="2">
    <source>
        <dbReference type="ARBA" id="ARBA00022694"/>
    </source>
</evidence>
<dbReference type="Pfam" id="PF01171">
    <property type="entry name" value="ATP_bind_3"/>
    <property type="match status" value="1"/>
</dbReference>
<comment type="domain">
    <text evidence="6">The N-terminal region contains the highly conserved SGGXDS motif, predicted to be a P-loop motif involved in ATP binding.</text>
</comment>
<sequence>MKQIKYLLAVSGGPDSMFLLDKYKNQNIVVATVNYNKRIDSNYDVSVVEKFCNKYKIHFELLDLKEHEKKSNNFQTDARIVRYEFFKKIYTQYNCSKLIVAHHKDDFLETALMQQRSNRKINYWGIKKQTKIFGMNVFRPFIDKYWKDEIQKKCIKKGIEFAKDYTNDQPVYERNKIRIELKNKSRIQKQTMINKFVFKNLLLKRKNHKIQKELKIWKDNFYSCNAKLLNTFKYKNELLYELINEKYQGINLTQGKIKSIWDFIYSKNGAKNYKLKDEIFLIKSHNCLVF</sequence>
<evidence type="ECO:0000256" key="6">
    <source>
        <dbReference type="HAMAP-Rule" id="MF_01161"/>
    </source>
</evidence>
<dbReference type="HAMAP" id="MF_01161">
    <property type="entry name" value="tRNA_Ile_lys_synt"/>
    <property type="match status" value="1"/>
</dbReference>
<evidence type="ECO:0000256" key="1">
    <source>
        <dbReference type="ARBA" id="ARBA00022598"/>
    </source>
</evidence>
<dbReference type="PANTHER" id="PTHR43033:SF1">
    <property type="entry name" value="TRNA(ILE)-LYSIDINE SYNTHASE-RELATED"/>
    <property type="match status" value="1"/>
</dbReference>
<dbReference type="Gene3D" id="3.40.50.620">
    <property type="entry name" value="HUPs"/>
    <property type="match status" value="1"/>
</dbReference>
<protein>
    <recommendedName>
        <fullName evidence="6">tRNA(Ile)-lysidine synthase</fullName>
        <ecNumber evidence="6">6.3.4.19</ecNumber>
    </recommendedName>
    <alternativeName>
        <fullName evidence="6">tRNA(Ile)-2-lysyl-cytidine synthase</fullName>
    </alternativeName>
    <alternativeName>
        <fullName evidence="6">tRNA(Ile)-lysidine synthetase</fullName>
    </alternativeName>
</protein>
<keyword evidence="4 6" id="KW-0067">ATP-binding</keyword>
<evidence type="ECO:0000313" key="9">
    <source>
        <dbReference type="Proteomes" id="UP001460679"/>
    </source>
</evidence>
<gene>
    <name evidence="6 8" type="primary">tilS</name>
    <name evidence="8" type="ORF">WG616_03230</name>
</gene>
<comment type="function">
    <text evidence="6">Ligates lysine onto the cytidine present at position 34 of the AUA codon-specific tRNA(Ile) that contains the anticodon CAU, in an ATP-dependent manner. Cytidine is converted to lysidine, thus changing the amino acid specificity of the tRNA from methionine to isoleucine.</text>
</comment>
<evidence type="ECO:0000313" key="8">
    <source>
        <dbReference type="EMBL" id="WXL28350.1"/>
    </source>
</evidence>
<comment type="subcellular location">
    <subcellularLocation>
        <location evidence="6">Cytoplasm</location>
    </subcellularLocation>
</comment>
<dbReference type="InterPro" id="IPR012094">
    <property type="entry name" value="tRNA_Ile_lys_synt"/>
</dbReference>
<keyword evidence="6" id="KW-0963">Cytoplasm</keyword>
<dbReference type="RefSeq" id="WP_205499383.1">
    <property type="nucleotide sequence ID" value="NZ_CP148066.1"/>
</dbReference>
<dbReference type="EMBL" id="CP148066">
    <property type="protein sequence ID" value="WXL28350.1"/>
    <property type="molecule type" value="Genomic_DNA"/>
</dbReference>
<comment type="similarity">
    <text evidence="6">Belongs to the tRNA(Ile)-lysidine synthase family.</text>
</comment>
<evidence type="ECO:0000256" key="5">
    <source>
        <dbReference type="ARBA" id="ARBA00048539"/>
    </source>
</evidence>
<evidence type="ECO:0000256" key="4">
    <source>
        <dbReference type="ARBA" id="ARBA00022840"/>
    </source>
</evidence>
<accession>A0ABZ2RMS2</accession>
<comment type="catalytic activity">
    <reaction evidence="5 6">
        <text>cytidine(34) in tRNA(Ile2) + L-lysine + ATP = lysidine(34) in tRNA(Ile2) + AMP + diphosphate + H(+)</text>
        <dbReference type="Rhea" id="RHEA:43744"/>
        <dbReference type="Rhea" id="RHEA-COMP:10625"/>
        <dbReference type="Rhea" id="RHEA-COMP:10670"/>
        <dbReference type="ChEBI" id="CHEBI:15378"/>
        <dbReference type="ChEBI" id="CHEBI:30616"/>
        <dbReference type="ChEBI" id="CHEBI:32551"/>
        <dbReference type="ChEBI" id="CHEBI:33019"/>
        <dbReference type="ChEBI" id="CHEBI:82748"/>
        <dbReference type="ChEBI" id="CHEBI:83665"/>
        <dbReference type="ChEBI" id="CHEBI:456215"/>
        <dbReference type="EC" id="6.3.4.19"/>
    </reaction>
</comment>
<feature type="binding site" evidence="6">
    <location>
        <begin position="11"/>
        <end position="16"/>
    </location>
    <ligand>
        <name>ATP</name>
        <dbReference type="ChEBI" id="CHEBI:30616"/>
    </ligand>
</feature>
<keyword evidence="9" id="KW-1185">Reference proteome</keyword>
<organism evidence="8 9">
    <name type="scientific">[Mycoplasma] gypis</name>
    <dbReference type="NCBI Taxonomy" id="92404"/>
    <lineage>
        <taxon>Bacteria</taxon>
        <taxon>Bacillati</taxon>
        <taxon>Mycoplasmatota</taxon>
        <taxon>Mycoplasmoidales</taxon>
        <taxon>Metamycoplasmataceae</taxon>
        <taxon>Metamycoplasma</taxon>
    </lineage>
</organism>
<dbReference type="SUPFAM" id="SSF52402">
    <property type="entry name" value="Adenine nucleotide alpha hydrolases-like"/>
    <property type="match status" value="1"/>
</dbReference>
<evidence type="ECO:0000259" key="7">
    <source>
        <dbReference type="Pfam" id="PF01171"/>
    </source>
</evidence>
<dbReference type="PANTHER" id="PTHR43033">
    <property type="entry name" value="TRNA(ILE)-LYSIDINE SYNTHASE-RELATED"/>
    <property type="match status" value="1"/>
</dbReference>
<dbReference type="CDD" id="cd01992">
    <property type="entry name" value="TilS_N"/>
    <property type="match status" value="1"/>
</dbReference>
<dbReference type="InterPro" id="IPR014729">
    <property type="entry name" value="Rossmann-like_a/b/a_fold"/>
</dbReference>
<reference evidence="8" key="1">
    <citation type="submission" date="2024-03" db="EMBL/GenBank/DDBJ databases">
        <title>Complete genome sequence of Mycoplasma gypis type strain B1/T1.</title>
        <authorList>
            <person name="Spergser J."/>
        </authorList>
    </citation>
    <scope>NUCLEOTIDE SEQUENCE [LARGE SCALE GENOMIC DNA]</scope>
    <source>
        <strain evidence="8">B1/T1</strain>
    </source>
</reference>
<dbReference type="Proteomes" id="UP001460679">
    <property type="component" value="Chromosome"/>
</dbReference>
<dbReference type="EC" id="6.3.4.19" evidence="6"/>
<dbReference type="GO" id="GO:0032267">
    <property type="term" value="F:tRNA(Ile)-lysidine synthase activity"/>
    <property type="evidence" value="ECO:0007669"/>
    <property type="project" value="UniProtKB-EC"/>
</dbReference>
<keyword evidence="1 6" id="KW-0436">Ligase</keyword>
<dbReference type="InterPro" id="IPR012795">
    <property type="entry name" value="tRNA_Ile_lys_synt_N"/>
</dbReference>
<dbReference type="NCBIfam" id="TIGR02432">
    <property type="entry name" value="lysidine_TilS_N"/>
    <property type="match status" value="1"/>
</dbReference>